<dbReference type="CDD" id="cd05398">
    <property type="entry name" value="NT_ClassII-CCAase"/>
    <property type="match status" value="1"/>
</dbReference>
<dbReference type="PANTHER" id="PTHR46173">
    <property type="entry name" value="CCA TRNA NUCLEOTIDYLTRANSFERASE 1, MITOCHONDRIAL"/>
    <property type="match status" value="1"/>
</dbReference>
<dbReference type="NCBIfam" id="NF009814">
    <property type="entry name" value="PRK13299.1"/>
    <property type="match status" value="1"/>
</dbReference>
<comment type="cofactor">
    <cofactor evidence="1 11">
        <name>Mg(2+)</name>
        <dbReference type="ChEBI" id="CHEBI:18420"/>
    </cofactor>
</comment>
<feature type="binding site" evidence="11">
    <location>
        <position position="168"/>
    </location>
    <ligand>
        <name>CTP</name>
        <dbReference type="ChEBI" id="CHEBI:37563"/>
    </ligand>
</feature>
<feature type="domain" description="Poly A polymerase head" evidence="12">
    <location>
        <begin position="36"/>
        <end position="155"/>
    </location>
</feature>
<evidence type="ECO:0000256" key="8">
    <source>
        <dbReference type="ARBA" id="ARBA00022840"/>
    </source>
</evidence>
<keyword evidence="5 11" id="KW-0479">Metal-binding</keyword>
<dbReference type="EMBL" id="AZDU01000002">
    <property type="protein sequence ID" value="KRL03642.1"/>
    <property type="molecule type" value="Genomic_DNA"/>
</dbReference>
<dbReference type="InterPro" id="IPR050264">
    <property type="entry name" value="Bact_CCA-adding_enz_type3_sf"/>
</dbReference>
<evidence type="ECO:0000256" key="1">
    <source>
        <dbReference type="ARBA" id="ARBA00001946"/>
    </source>
</evidence>
<comment type="caution">
    <text evidence="15">The sequence shown here is derived from an EMBL/GenBank/DDBJ whole genome shotgun (WGS) entry which is preliminary data.</text>
</comment>
<dbReference type="SUPFAM" id="SSF81301">
    <property type="entry name" value="Nucleotidyltransferase"/>
    <property type="match status" value="1"/>
</dbReference>
<dbReference type="PANTHER" id="PTHR46173:SF1">
    <property type="entry name" value="CCA TRNA NUCLEOTIDYLTRANSFERASE 1, MITOCHONDRIAL"/>
    <property type="match status" value="1"/>
</dbReference>
<evidence type="ECO:0000313" key="16">
    <source>
        <dbReference type="Proteomes" id="UP000051074"/>
    </source>
</evidence>
<dbReference type="GO" id="GO:0042245">
    <property type="term" value="P:RNA repair"/>
    <property type="evidence" value="ECO:0007669"/>
    <property type="project" value="UniProtKB-KW"/>
</dbReference>
<evidence type="ECO:0000256" key="9">
    <source>
        <dbReference type="ARBA" id="ARBA00022842"/>
    </source>
</evidence>
<keyword evidence="6 11" id="KW-0547">Nucleotide-binding</keyword>
<evidence type="ECO:0000256" key="5">
    <source>
        <dbReference type="ARBA" id="ARBA00022723"/>
    </source>
</evidence>
<dbReference type="Proteomes" id="UP000051074">
    <property type="component" value="Unassembled WGS sequence"/>
</dbReference>
<evidence type="ECO:0000259" key="12">
    <source>
        <dbReference type="Pfam" id="PF01743"/>
    </source>
</evidence>
<evidence type="ECO:0000256" key="6">
    <source>
        <dbReference type="ARBA" id="ARBA00022741"/>
    </source>
</evidence>
<feature type="binding site" evidence="11">
    <location>
        <position position="174"/>
    </location>
    <ligand>
        <name>CTP</name>
        <dbReference type="ChEBI" id="CHEBI:37563"/>
    </ligand>
</feature>
<dbReference type="GO" id="GO:0004810">
    <property type="term" value="F:CCA tRNA nucleotidyltransferase activity"/>
    <property type="evidence" value="ECO:0007669"/>
    <property type="project" value="UniProtKB-UniRule"/>
</dbReference>
<dbReference type="Pfam" id="PF13735">
    <property type="entry name" value="tRNA_NucTran2_2"/>
    <property type="match status" value="1"/>
</dbReference>
<feature type="binding site" evidence="11">
    <location>
        <position position="171"/>
    </location>
    <ligand>
        <name>CTP</name>
        <dbReference type="ChEBI" id="CHEBI:37563"/>
    </ligand>
</feature>
<feature type="binding site" evidence="11">
    <location>
        <position position="125"/>
    </location>
    <ligand>
        <name>ATP</name>
        <dbReference type="ChEBI" id="CHEBI:30616"/>
    </ligand>
</feature>
<keyword evidence="16" id="KW-1185">Reference proteome</keyword>
<keyword evidence="10 11" id="KW-0694">RNA-binding</keyword>
<evidence type="ECO:0000256" key="7">
    <source>
        <dbReference type="ARBA" id="ARBA00022800"/>
    </source>
</evidence>
<feature type="binding site" evidence="11">
    <location>
        <position position="177"/>
    </location>
    <ligand>
        <name>CTP</name>
        <dbReference type="ChEBI" id="CHEBI:37563"/>
    </ligand>
</feature>
<dbReference type="InterPro" id="IPR002646">
    <property type="entry name" value="PolA_pol_head_dom"/>
</dbReference>
<dbReference type="AlphaFoldDB" id="A0A0R1MF35"/>
<dbReference type="STRING" id="1293597.FC20_GL000535"/>
<feature type="domain" description="CCA-adding enzyme C-terminal" evidence="14">
    <location>
        <begin position="258"/>
        <end position="402"/>
    </location>
</feature>
<organism evidence="15 16">
    <name type="scientific">Lactobacillus equicursoris DSM 19284 = JCM 14600 = CIP 110162</name>
    <dbReference type="NCBI Taxonomy" id="1293597"/>
    <lineage>
        <taxon>Bacteria</taxon>
        <taxon>Bacillati</taxon>
        <taxon>Bacillota</taxon>
        <taxon>Bacilli</taxon>
        <taxon>Lactobacillales</taxon>
        <taxon>Lactobacillaceae</taxon>
        <taxon>Lactobacillus</taxon>
    </lineage>
</organism>
<keyword evidence="8 11" id="KW-0067">ATP-binding</keyword>
<feature type="binding site" evidence="11">
    <location>
        <position position="56"/>
    </location>
    <ligand>
        <name>Mg(2+)</name>
        <dbReference type="ChEBI" id="CHEBI:18420"/>
    </ligand>
</feature>
<keyword evidence="2 11" id="KW-0808">Transferase</keyword>
<reference evidence="15 16" key="1">
    <citation type="journal article" date="2015" name="Genome Announc.">
        <title>Expanding the biotechnology potential of lactobacilli through comparative genomics of 213 strains and associated genera.</title>
        <authorList>
            <person name="Sun Z."/>
            <person name="Harris H.M."/>
            <person name="McCann A."/>
            <person name="Guo C."/>
            <person name="Argimon S."/>
            <person name="Zhang W."/>
            <person name="Yang X."/>
            <person name="Jeffery I.B."/>
            <person name="Cooney J.C."/>
            <person name="Kagawa T.F."/>
            <person name="Liu W."/>
            <person name="Song Y."/>
            <person name="Salvetti E."/>
            <person name="Wrobel A."/>
            <person name="Rasinkangas P."/>
            <person name="Parkhill J."/>
            <person name="Rea M.C."/>
            <person name="O'Sullivan O."/>
            <person name="Ritari J."/>
            <person name="Douillard F.P."/>
            <person name="Paul Ross R."/>
            <person name="Yang R."/>
            <person name="Briner A.E."/>
            <person name="Felis G.E."/>
            <person name="de Vos W.M."/>
            <person name="Barrangou R."/>
            <person name="Klaenhammer T.R."/>
            <person name="Caufield P.W."/>
            <person name="Cui Y."/>
            <person name="Zhang H."/>
            <person name="O'Toole P.W."/>
        </authorList>
    </citation>
    <scope>NUCLEOTIDE SEQUENCE [LARGE SCALE GENOMIC DNA]</scope>
    <source>
        <strain evidence="15 16">DSM 19284</strain>
    </source>
</reference>
<dbReference type="InterPro" id="IPR043519">
    <property type="entry name" value="NT_sf"/>
</dbReference>
<comment type="miscellaneous">
    <text evidence="11">A single active site specifically recognizes both ATP and CTP and is responsible for their addition.</text>
</comment>
<evidence type="ECO:0000256" key="11">
    <source>
        <dbReference type="HAMAP-Rule" id="MF_01263"/>
    </source>
</evidence>
<protein>
    <recommendedName>
        <fullName evidence="11">CCA-adding enzyme</fullName>
        <ecNumber evidence="11">2.7.7.72</ecNumber>
    </recommendedName>
    <alternativeName>
        <fullName evidence="11">CCA tRNA nucleotidyltransferase</fullName>
    </alternativeName>
    <alternativeName>
        <fullName evidence="11">tRNA CCA-pyrophosphorylase</fullName>
    </alternativeName>
    <alternativeName>
        <fullName evidence="11">tRNA adenylyl-/cytidylyl- transferase</fullName>
    </alternativeName>
    <alternativeName>
        <fullName evidence="11">tRNA nucleotidyltransferase</fullName>
    </alternativeName>
    <alternativeName>
        <fullName evidence="11">tRNA-NT</fullName>
    </alternativeName>
</protein>
<feature type="binding site" evidence="11">
    <location>
        <position position="174"/>
    </location>
    <ligand>
        <name>ATP</name>
        <dbReference type="ChEBI" id="CHEBI:30616"/>
    </ligand>
</feature>
<comment type="subunit">
    <text evidence="11">Homodimer.</text>
</comment>
<comment type="similarity">
    <text evidence="11">Belongs to the tRNA nucleotidyltransferase/poly(A) polymerase family. Bacterial CCA-adding enzyme type 3 subfamily.</text>
</comment>
<feature type="domain" description="tRNA nucleotidyltransferase/poly(A) polymerase RNA and SrmB- binding" evidence="13">
    <location>
        <begin position="183"/>
        <end position="234"/>
    </location>
</feature>
<comment type="catalytic activity">
    <reaction evidence="11">
        <text>a tRNA precursor + 2 CTP + ATP = a tRNA with a 3' CCA end + 3 diphosphate</text>
        <dbReference type="Rhea" id="RHEA:14433"/>
        <dbReference type="Rhea" id="RHEA-COMP:10465"/>
        <dbReference type="Rhea" id="RHEA-COMP:10468"/>
        <dbReference type="ChEBI" id="CHEBI:30616"/>
        <dbReference type="ChEBI" id="CHEBI:33019"/>
        <dbReference type="ChEBI" id="CHEBI:37563"/>
        <dbReference type="ChEBI" id="CHEBI:74896"/>
        <dbReference type="ChEBI" id="CHEBI:83071"/>
        <dbReference type="EC" id="2.7.7.72"/>
    </reaction>
</comment>
<dbReference type="InterPro" id="IPR032810">
    <property type="entry name" value="CCA-adding_enz_C"/>
</dbReference>
<dbReference type="SUPFAM" id="SSF81891">
    <property type="entry name" value="Poly A polymerase C-terminal region-like"/>
    <property type="match status" value="1"/>
</dbReference>
<feature type="binding site" evidence="11">
    <location>
        <position position="44"/>
    </location>
    <ligand>
        <name>CTP</name>
        <dbReference type="ChEBI" id="CHEBI:37563"/>
    </ligand>
</feature>
<feature type="binding site" evidence="11">
    <location>
        <position position="54"/>
    </location>
    <ligand>
        <name>Mg(2+)</name>
        <dbReference type="ChEBI" id="CHEBI:18420"/>
    </ligand>
</feature>
<dbReference type="GO" id="GO:0000287">
    <property type="term" value="F:magnesium ion binding"/>
    <property type="evidence" value="ECO:0007669"/>
    <property type="project" value="UniProtKB-UniRule"/>
</dbReference>
<evidence type="ECO:0000259" key="14">
    <source>
        <dbReference type="Pfam" id="PF13735"/>
    </source>
</evidence>
<gene>
    <name evidence="11" type="primary">cca</name>
    <name evidence="15" type="ORF">FC20_GL000535</name>
</gene>
<feature type="binding site" evidence="11">
    <location>
        <position position="171"/>
    </location>
    <ligand>
        <name>ATP</name>
        <dbReference type="ChEBI" id="CHEBI:30616"/>
    </ligand>
</feature>
<comment type="function">
    <text evidence="11">Catalyzes the addition and repair of the essential 3'-terminal CCA sequence in tRNAs without using a nucleic acid template. Adds these three nucleotides in the order of C, C, and A to the tRNA nucleotide-73, using CTP and ATP as substrates and producing inorganic pyrophosphate. tRNA 3'-terminal CCA addition is required both for tRNA processing and repair. Also involved in tRNA surveillance by mediating tandem CCA addition to generate a CCACCA at the 3' terminus of unstable tRNAs. While stable tRNAs receive only 3'-terminal CCA, unstable tRNAs are marked with CCACCA and rapidly degraded.</text>
</comment>
<evidence type="ECO:0000256" key="3">
    <source>
        <dbReference type="ARBA" id="ARBA00022694"/>
    </source>
</evidence>
<name>A0A0R1MF35_9LACO</name>
<dbReference type="Gene3D" id="1.10.246.80">
    <property type="match status" value="1"/>
</dbReference>
<dbReference type="HAMAP" id="MF_01263">
    <property type="entry name" value="CCA_bact_type3"/>
    <property type="match status" value="1"/>
</dbReference>
<dbReference type="InterPro" id="IPR032828">
    <property type="entry name" value="PolyA_RNA-bd"/>
</dbReference>
<feature type="binding site" evidence="11">
    <location>
        <position position="41"/>
    </location>
    <ligand>
        <name>ATP</name>
        <dbReference type="ChEBI" id="CHEBI:30616"/>
    </ligand>
</feature>
<dbReference type="Gene3D" id="1.10.110.30">
    <property type="match status" value="1"/>
</dbReference>
<dbReference type="GO" id="GO:0005524">
    <property type="term" value="F:ATP binding"/>
    <property type="evidence" value="ECO:0007669"/>
    <property type="project" value="UniProtKB-UniRule"/>
</dbReference>
<dbReference type="EC" id="2.7.7.72" evidence="11"/>
<evidence type="ECO:0000256" key="4">
    <source>
        <dbReference type="ARBA" id="ARBA00022695"/>
    </source>
</evidence>
<dbReference type="PATRIC" id="fig|1293597.4.peg.607"/>
<keyword evidence="3 11" id="KW-0819">tRNA processing</keyword>
<dbReference type="Pfam" id="PF01743">
    <property type="entry name" value="PolyA_pol"/>
    <property type="match status" value="1"/>
</dbReference>
<evidence type="ECO:0000256" key="2">
    <source>
        <dbReference type="ARBA" id="ARBA00022679"/>
    </source>
</evidence>
<dbReference type="GO" id="GO:0001680">
    <property type="term" value="P:tRNA 3'-terminal CCA addition"/>
    <property type="evidence" value="ECO:0007669"/>
    <property type="project" value="UniProtKB-UniRule"/>
</dbReference>
<feature type="binding site" evidence="11">
    <location>
        <position position="125"/>
    </location>
    <ligand>
        <name>CTP</name>
        <dbReference type="ChEBI" id="CHEBI:37563"/>
    </ligand>
</feature>
<accession>A0A0R1MF35</accession>
<comment type="catalytic activity">
    <reaction evidence="11">
        <text>a tRNA with a 3' CCA end + 2 CTP + ATP = a tRNA with a 3' CCACCA end + 3 diphosphate</text>
        <dbReference type="Rhea" id="RHEA:76235"/>
        <dbReference type="Rhea" id="RHEA-COMP:10468"/>
        <dbReference type="Rhea" id="RHEA-COMP:18655"/>
        <dbReference type="ChEBI" id="CHEBI:30616"/>
        <dbReference type="ChEBI" id="CHEBI:33019"/>
        <dbReference type="ChEBI" id="CHEBI:37563"/>
        <dbReference type="ChEBI" id="CHEBI:83071"/>
        <dbReference type="ChEBI" id="CHEBI:195187"/>
    </reaction>
</comment>
<dbReference type="Gene3D" id="1.20.58.560">
    <property type="match status" value="1"/>
</dbReference>
<keyword evidence="4 11" id="KW-0548">Nucleotidyltransferase</keyword>
<dbReference type="Gene3D" id="3.30.460.10">
    <property type="entry name" value="Beta Polymerase, domain 2"/>
    <property type="match status" value="1"/>
</dbReference>
<keyword evidence="7 11" id="KW-0692">RNA repair</keyword>
<feature type="binding site" evidence="11">
    <location>
        <position position="177"/>
    </location>
    <ligand>
        <name>ATP</name>
        <dbReference type="ChEBI" id="CHEBI:30616"/>
    </ligand>
</feature>
<feature type="binding site" evidence="11">
    <location>
        <position position="168"/>
    </location>
    <ligand>
        <name>ATP</name>
        <dbReference type="ChEBI" id="CHEBI:30616"/>
    </ligand>
</feature>
<sequence length="405" mass="44856">MKMEKLKQKMKINNLPEVFLKAQPVLQALEDAGFEAYFVGGCVRDLLLDRHIHDVDIATSAYPEEVKKTFAKSIDTGIQHGTVTVLYGGEAYEITTFRTESGYQDFRRPDKVTFVQNLEEDLKRRDFTINTLAMNLSGEIVDLFDGLGDLQKKVIKAVGVAEDRFHEDALRMMRAVRFMSQLNFALEEKTEAAIADNHVLLSKISVERIREELVKLALGPNSQEAFDKFIDTGLSGECPGLAGQEEKLRVFTQLKGRITDEAVFWALLALIINLPVNKVTSFMRTWKNSNAMGQEAKAIVTAFDQVTMGQVSNWDLFVFGQNALTKALEAAALLGQPVSSQSLLDRYAALPIKDKGELAVDGGWLIKKGVKPSPALGDLLDRALKGVVLGQVANDEESLAAFLDL</sequence>
<dbReference type="Pfam" id="PF12627">
    <property type="entry name" value="PolyA_pol_RNAbd"/>
    <property type="match status" value="1"/>
</dbReference>
<dbReference type="InterPro" id="IPR023068">
    <property type="entry name" value="CCA-adding_enz_firmicutes"/>
</dbReference>
<proteinExistence type="inferred from homology"/>
<keyword evidence="9 11" id="KW-0460">Magnesium</keyword>
<dbReference type="GO" id="GO:0000049">
    <property type="term" value="F:tRNA binding"/>
    <property type="evidence" value="ECO:0007669"/>
    <property type="project" value="UniProtKB-UniRule"/>
</dbReference>
<dbReference type="eggNOG" id="COG0617">
    <property type="taxonomic scope" value="Bacteria"/>
</dbReference>
<evidence type="ECO:0000313" key="15">
    <source>
        <dbReference type="EMBL" id="KRL03642.1"/>
    </source>
</evidence>
<evidence type="ECO:0000259" key="13">
    <source>
        <dbReference type="Pfam" id="PF12627"/>
    </source>
</evidence>
<dbReference type="GO" id="GO:0160016">
    <property type="term" value="F:CCACCA tRNA nucleotidyltransferase activity"/>
    <property type="evidence" value="ECO:0007669"/>
    <property type="project" value="RHEA"/>
</dbReference>
<evidence type="ECO:0000256" key="10">
    <source>
        <dbReference type="ARBA" id="ARBA00022884"/>
    </source>
</evidence>
<feature type="binding site" evidence="11">
    <location>
        <position position="41"/>
    </location>
    <ligand>
        <name>CTP</name>
        <dbReference type="ChEBI" id="CHEBI:37563"/>
    </ligand>
</feature>
<feature type="binding site" evidence="11">
    <location>
        <position position="44"/>
    </location>
    <ligand>
        <name>ATP</name>
        <dbReference type="ChEBI" id="CHEBI:30616"/>
    </ligand>
</feature>